<evidence type="ECO:0000313" key="1">
    <source>
        <dbReference type="EMBL" id="KAF2835745.1"/>
    </source>
</evidence>
<accession>A0A9P4S5V3</accession>
<protein>
    <submittedName>
        <fullName evidence="1">Uncharacterized protein</fullName>
    </submittedName>
</protein>
<keyword evidence="2" id="KW-1185">Reference proteome</keyword>
<evidence type="ECO:0000313" key="2">
    <source>
        <dbReference type="Proteomes" id="UP000799429"/>
    </source>
</evidence>
<gene>
    <name evidence="1" type="ORF">M501DRAFT_997925</name>
</gene>
<proteinExistence type="predicted"/>
<sequence length="52" mass="5725">MVKINGKNNYEESKYMLKGASLSIPSSQSYFPWLAVVSGQHLCPPLDTGHVT</sequence>
<dbReference type="Proteomes" id="UP000799429">
    <property type="component" value="Unassembled WGS sequence"/>
</dbReference>
<comment type="caution">
    <text evidence="1">The sequence shown here is derived from an EMBL/GenBank/DDBJ whole genome shotgun (WGS) entry which is preliminary data.</text>
</comment>
<reference evidence="1" key="1">
    <citation type="journal article" date="2020" name="Stud. Mycol.">
        <title>101 Dothideomycetes genomes: a test case for predicting lifestyles and emergence of pathogens.</title>
        <authorList>
            <person name="Haridas S."/>
            <person name="Albert R."/>
            <person name="Binder M."/>
            <person name="Bloem J."/>
            <person name="Labutti K."/>
            <person name="Salamov A."/>
            <person name="Andreopoulos B."/>
            <person name="Baker S."/>
            <person name="Barry K."/>
            <person name="Bills G."/>
            <person name="Bluhm B."/>
            <person name="Cannon C."/>
            <person name="Castanera R."/>
            <person name="Culley D."/>
            <person name="Daum C."/>
            <person name="Ezra D."/>
            <person name="Gonzalez J."/>
            <person name="Henrissat B."/>
            <person name="Kuo A."/>
            <person name="Liang C."/>
            <person name="Lipzen A."/>
            <person name="Lutzoni F."/>
            <person name="Magnuson J."/>
            <person name="Mondo S."/>
            <person name="Nolan M."/>
            <person name="Ohm R."/>
            <person name="Pangilinan J."/>
            <person name="Park H.-J."/>
            <person name="Ramirez L."/>
            <person name="Alfaro M."/>
            <person name="Sun H."/>
            <person name="Tritt A."/>
            <person name="Yoshinaga Y."/>
            <person name="Zwiers L.-H."/>
            <person name="Turgeon B."/>
            <person name="Goodwin S."/>
            <person name="Spatafora J."/>
            <person name="Crous P."/>
            <person name="Grigoriev I."/>
        </authorList>
    </citation>
    <scope>NUCLEOTIDE SEQUENCE</scope>
    <source>
        <strain evidence="1">CBS 101060</strain>
    </source>
</reference>
<dbReference type="EMBL" id="MU006107">
    <property type="protein sequence ID" value="KAF2835745.1"/>
    <property type="molecule type" value="Genomic_DNA"/>
</dbReference>
<name>A0A9P4S5V3_9PEZI</name>
<dbReference type="AlphaFoldDB" id="A0A9P4S5V3"/>
<organism evidence="1 2">
    <name type="scientific">Patellaria atrata CBS 101060</name>
    <dbReference type="NCBI Taxonomy" id="1346257"/>
    <lineage>
        <taxon>Eukaryota</taxon>
        <taxon>Fungi</taxon>
        <taxon>Dikarya</taxon>
        <taxon>Ascomycota</taxon>
        <taxon>Pezizomycotina</taxon>
        <taxon>Dothideomycetes</taxon>
        <taxon>Dothideomycetes incertae sedis</taxon>
        <taxon>Patellariales</taxon>
        <taxon>Patellariaceae</taxon>
        <taxon>Patellaria</taxon>
    </lineage>
</organism>